<reference evidence="3 4" key="2">
    <citation type="submission" date="2019-01" db="EMBL/GenBank/DDBJ databases">
        <title>Motilimonas pumilus sp. nov., isolated from the gut of sea cucumber (Apostichopus japonicus).</title>
        <authorList>
            <person name="Wang F.-Q."/>
            <person name="Ren L.-H."/>
            <person name="Lin Y.-W."/>
            <person name="Sun G.-H."/>
            <person name="Du Z.-J."/>
            <person name="Zhao J.-X."/>
            <person name="Liu X.-J."/>
            <person name="Liu L.-J."/>
        </authorList>
    </citation>
    <scope>NUCLEOTIDE SEQUENCE [LARGE SCALE GENOMIC DNA]</scope>
    <source>
        <strain evidence="3 4">PLHSC7-2</strain>
    </source>
</reference>
<dbReference type="GO" id="GO:0003723">
    <property type="term" value="F:RNA binding"/>
    <property type="evidence" value="ECO:0007669"/>
    <property type="project" value="UniProtKB-KW"/>
</dbReference>
<reference evidence="3 4" key="1">
    <citation type="submission" date="2018-09" db="EMBL/GenBank/DDBJ databases">
        <authorList>
            <person name="Wang F."/>
        </authorList>
    </citation>
    <scope>NUCLEOTIDE SEQUENCE [LARGE SCALE GENOMIC DNA]</scope>
    <source>
        <strain evidence="3 4">PLHSC7-2</strain>
    </source>
</reference>
<feature type="compositionally biased region" description="Basic residues" evidence="2">
    <location>
        <begin position="103"/>
        <end position="112"/>
    </location>
</feature>
<dbReference type="Gene3D" id="3.10.290.10">
    <property type="entry name" value="RNA-binding S4 domain"/>
    <property type="match status" value="1"/>
</dbReference>
<dbReference type="RefSeq" id="WP_119911432.1">
    <property type="nucleotide sequence ID" value="NZ_QZCH01000019.1"/>
</dbReference>
<name>A0A418YCN2_9GAMM</name>
<evidence type="ECO:0000256" key="2">
    <source>
        <dbReference type="SAM" id="MobiDB-lite"/>
    </source>
</evidence>
<gene>
    <name evidence="3" type="ORF">D1Z90_14160</name>
</gene>
<dbReference type="OrthoDB" id="9802835at2"/>
<organism evidence="3 4">
    <name type="scientific">Motilimonas pumila</name>
    <dbReference type="NCBI Taxonomy" id="2303987"/>
    <lineage>
        <taxon>Bacteria</taxon>
        <taxon>Pseudomonadati</taxon>
        <taxon>Pseudomonadota</taxon>
        <taxon>Gammaproteobacteria</taxon>
        <taxon>Alteromonadales</taxon>
        <taxon>Alteromonadales genera incertae sedis</taxon>
        <taxon>Motilimonas</taxon>
    </lineage>
</organism>
<keyword evidence="1" id="KW-0694">RNA-binding</keyword>
<comment type="caution">
    <text evidence="3">The sequence shown here is derived from an EMBL/GenBank/DDBJ whole genome shotgun (WGS) entry which is preliminary data.</text>
</comment>
<dbReference type="EMBL" id="QZCH01000019">
    <property type="protein sequence ID" value="RJG42241.1"/>
    <property type="molecule type" value="Genomic_DNA"/>
</dbReference>
<dbReference type="Proteomes" id="UP000283255">
    <property type="component" value="Unassembled WGS sequence"/>
</dbReference>
<protein>
    <submittedName>
        <fullName evidence="3">Urease</fullName>
    </submittedName>
</protein>
<accession>A0A418YCN2</accession>
<dbReference type="AlphaFoldDB" id="A0A418YCN2"/>
<evidence type="ECO:0000313" key="3">
    <source>
        <dbReference type="EMBL" id="RJG42241.1"/>
    </source>
</evidence>
<keyword evidence="4" id="KW-1185">Reference proteome</keyword>
<dbReference type="InterPro" id="IPR036986">
    <property type="entry name" value="S4_RNA-bd_sf"/>
</dbReference>
<feature type="compositionally biased region" description="Polar residues" evidence="2">
    <location>
        <begin position="91"/>
        <end position="102"/>
    </location>
</feature>
<sequence length="141" mass="15452">MSEEYEIEAIGVEVSSQPIELYKVLKIANAVSGGGEAKVVIADGYVAVNGELEQRKRCKVYDGDLVEFNQEFYLVICNEPVSEPVRKSKVSVANTGPQNPNKTRSKKAKSKKSSANQPRTKADKKSEGKTDSTTGRKPILF</sequence>
<feature type="compositionally biased region" description="Basic and acidic residues" evidence="2">
    <location>
        <begin position="120"/>
        <end position="130"/>
    </location>
</feature>
<dbReference type="SUPFAM" id="SSF55174">
    <property type="entry name" value="Alpha-L RNA-binding motif"/>
    <property type="match status" value="1"/>
</dbReference>
<proteinExistence type="predicted"/>
<feature type="region of interest" description="Disordered" evidence="2">
    <location>
        <begin position="85"/>
        <end position="141"/>
    </location>
</feature>
<evidence type="ECO:0000313" key="4">
    <source>
        <dbReference type="Proteomes" id="UP000283255"/>
    </source>
</evidence>
<dbReference type="PROSITE" id="PS50889">
    <property type="entry name" value="S4"/>
    <property type="match status" value="1"/>
</dbReference>
<dbReference type="Pfam" id="PF13275">
    <property type="entry name" value="S4_2"/>
    <property type="match status" value="1"/>
</dbReference>
<evidence type="ECO:0000256" key="1">
    <source>
        <dbReference type="PROSITE-ProRule" id="PRU00182"/>
    </source>
</evidence>